<keyword evidence="2" id="KW-1185">Reference proteome</keyword>
<name>A0A1M6LKJ4_9BACL</name>
<gene>
    <name evidence="1" type="ORF">SAMN05443507_1031</name>
</gene>
<protein>
    <recommendedName>
        <fullName evidence="3">SR1 protein</fullName>
    </recommendedName>
</protein>
<evidence type="ECO:0008006" key="3">
    <source>
        <dbReference type="Google" id="ProtNLM"/>
    </source>
</evidence>
<reference evidence="2" key="1">
    <citation type="submission" date="2016-11" db="EMBL/GenBank/DDBJ databases">
        <authorList>
            <person name="Varghese N."/>
            <person name="Submissions S."/>
        </authorList>
    </citation>
    <scope>NUCLEOTIDE SEQUENCE [LARGE SCALE GENOMIC DNA]</scope>
    <source>
        <strain evidence="2">USBA-503</strain>
    </source>
</reference>
<organism evidence="1 2">
    <name type="scientific">Alicyclobacillus tolerans</name>
    <dbReference type="NCBI Taxonomy" id="90970"/>
    <lineage>
        <taxon>Bacteria</taxon>
        <taxon>Bacillati</taxon>
        <taxon>Bacillota</taxon>
        <taxon>Bacilli</taxon>
        <taxon>Bacillales</taxon>
        <taxon>Alicyclobacillaceae</taxon>
        <taxon>Alicyclobacillus</taxon>
    </lineage>
</organism>
<evidence type="ECO:0000313" key="2">
    <source>
        <dbReference type="Proteomes" id="UP000184016"/>
    </source>
</evidence>
<accession>A0A1M6LKJ4</accession>
<dbReference type="EMBL" id="FRAF01000003">
    <property type="protein sequence ID" value="SHJ71709.1"/>
    <property type="molecule type" value="Genomic_DNA"/>
</dbReference>
<dbReference type="Proteomes" id="UP000184016">
    <property type="component" value="Unassembled WGS sequence"/>
</dbReference>
<evidence type="ECO:0000313" key="1">
    <source>
        <dbReference type="EMBL" id="SHJ71709.1"/>
    </source>
</evidence>
<proteinExistence type="predicted"/>
<sequence>MFVIHCNNCSREVEWKDGAELGKLPIEMCGSTVICACGHGVSDDNGTLREFDVPDAE</sequence>
<dbReference type="AlphaFoldDB" id="A0A1M6LKJ4"/>